<dbReference type="FunFam" id="3.90.520.10:FF:000001">
    <property type="entry name" value="Mothers against decapentaplegic homolog"/>
    <property type="match status" value="1"/>
</dbReference>
<evidence type="ECO:0000313" key="12">
    <source>
        <dbReference type="EMBL" id="KYO26437.1"/>
    </source>
</evidence>
<evidence type="ECO:0000256" key="7">
    <source>
        <dbReference type="ARBA" id="ARBA00023242"/>
    </source>
</evidence>
<evidence type="ECO:0000256" key="8">
    <source>
        <dbReference type="RuleBase" id="RU361195"/>
    </source>
</evidence>
<dbReference type="GO" id="GO:0000978">
    <property type="term" value="F:RNA polymerase II cis-regulatory region sequence-specific DNA binding"/>
    <property type="evidence" value="ECO:0007669"/>
    <property type="project" value="TreeGrafter"/>
</dbReference>
<dbReference type="Gene3D" id="3.90.520.10">
    <property type="entry name" value="SMAD MH1 domain"/>
    <property type="match status" value="1"/>
</dbReference>
<evidence type="ECO:0000256" key="2">
    <source>
        <dbReference type="ARBA" id="ARBA00022490"/>
    </source>
</evidence>
<dbReference type="Proteomes" id="UP000050525">
    <property type="component" value="Unassembled WGS sequence"/>
</dbReference>
<evidence type="ECO:0000256" key="6">
    <source>
        <dbReference type="ARBA" id="ARBA00023163"/>
    </source>
</evidence>
<evidence type="ECO:0000259" key="10">
    <source>
        <dbReference type="PROSITE" id="PS51075"/>
    </source>
</evidence>
<proteinExistence type="inferred from homology"/>
<dbReference type="GO" id="GO:0071144">
    <property type="term" value="C:heteromeric SMAD protein complex"/>
    <property type="evidence" value="ECO:0007669"/>
    <property type="project" value="TreeGrafter"/>
</dbReference>
<keyword evidence="7 8" id="KW-0539">Nucleus</keyword>
<dbReference type="eggNOG" id="KOG3701">
    <property type="taxonomic scope" value="Eukaryota"/>
</dbReference>
<comment type="similarity">
    <text evidence="1 8">Belongs to the dwarfin/SMAD family.</text>
</comment>
<dbReference type="SMART" id="SM00524">
    <property type="entry name" value="DWB"/>
    <property type="match status" value="1"/>
</dbReference>
<dbReference type="InterPro" id="IPR003619">
    <property type="entry name" value="MAD_homology1_Dwarfin-type"/>
</dbReference>
<name>A0A151MPG8_ALLMI</name>
<keyword evidence="6 8" id="KW-0804">Transcription</keyword>
<dbReference type="GO" id="GO:0030154">
    <property type="term" value="P:cell differentiation"/>
    <property type="evidence" value="ECO:0007669"/>
    <property type="project" value="TreeGrafter"/>
</dbReference>
<dbReference type="InterPro" id="IPR017855">
    <property type="entry name" value="SMAD-like_dom_sf"/>
</dbReference>
<dbReference type="GO" id="GO:0000981">
    <property type="term" value="F:DNA-binding transcription factor activity, RNA polymerase II-specific"/>
    <property type="evidence" value="ECO:0007669"/>
    <property type="project" value="TreeGrafter"/>
</dbReference>
<evidence type="ECO:0000259" key="11">
    <source>
        <dbReference type="PROSITE" id="PS51076"/>
    </source>
</evidence>
<comment type="subcellular location">
    <subcellularLocation>
        <location evidence="8">Cytoplasm</location>
    </subcellularLocation>
    <subcellularLocation>
        <location evidence="8">Nucleus</location>
    </subcellularLocation>
</comment>
<dbReference type="GO" id="GO:0046872">
    <property type="term" value="F:metal ion binding"/>
    <property type="evidence" value="ECO:0007669"/>
    <property type="project" value="UniProtKB-KW"/>
</dbReference>
<keyword evidence="5 8" id="KW-0805">Transcription regulation</keyword>
<dbReference type="AlphaFoldDB" id="A0A151MPG8"/>
<keyword evidence="4" id="KW-0862">Zinc</keyword>
<dbReference type="InterPro" id="IPR001132">
    <property type="entry name" value="SMAD_dom_Dwarfin-type"/>
</dbReference>
<dbReference type="InterPro" id="IPR036578">
    <property type="entry name" value="SMAD_MH1_sf"/>
</dbReference>
<dbReference type="STRING" id="8496.A0A151MPG8"/>
<dbReference type="EMBL" id="AKHW03005510">
    <property type="protein sequence ID" value="KYO26437.1"/>
    <property type="molecule type" value="Genomic_DNA"/>
</dbReference>
<dbReference type="PANTHER" id="PTHR13703:SF41">
    <property type="entry name" value="MOTHERS AGAINST DECAPENTAPLEGIC HOMOLOG 9"/>
    <property type="match status" value="1"/>
</dbReference>
<evidence type="ECO:0000256" key="1">
    <source>
        <dbReference type="ARBA" id="ARBA00005545"/>
    </source>
</evidence>
<dbReference type="Pfam" id="PF03165">
    <property type="entry name" value="MH1"/>
    <property type="match status" value="1"/>
</dbReference>
<evidence type="ECO:0000256" key="3">
    <source>
        <dbReference type="ARBA" id="ARBA00022723"/>
    </source>
</evidence>
<keyword evidence="3" id="KW-0479">Metal-binding</keyword>
<keyword evidence="2 8" id="KW-0963">Cytoplasm</keyword>
<feature type="compositionally biased region" description="Low complexity" evidence="9">
    <location>
        <begin position="201"/>
        <end position="231"/>
    </location>
</feature>
<dbReference type="SUPFAM" id="SSF49879">
    <property type="entry name" value="SMAD/FHA domain"/>
    <property type="match status" value="1"/>
</dbReference>
<dbReference type="FunFam" id="2.60.200.10:FF:000001">
    <property type="entry name" value="Mothers against decapentaplegic homolog"/>
    <property type="match status" value="1"/>
</dbReference>
<dbReference type="Gene3D" id="2.60.200.10">
    <property type="match status" value="1"/>
</dbReference>
<dbReference type="PROSITE" id="PS51075">
    <property type="entry name" value="MH1"/>
    <property type="match status" value="1"/>
</dbReference>
<feature type="region of interest" description="Disordered" evidence="9">
    <location>
        <begin position="184"/>
        <end position="258"/>
    </location>
</feature>
<evidence type="ECO:0000256" key="9">
    <source>
        <dbReference type="SAM" id="MobiDB-lite"/>
    </source>
</evidence>
<dbReference type="SMART" id="SM00523">
    <property type="entry name" value="DWA"/>
    <property type="match status" value="1"/>
</dbReference>
<reference evidence="12 13" key="1">
    <citation type="journal article" date="2012" name="Genome Biol.">
        <title>Sequencing three crocodilian genomes to illuminate the evolution of archosaurs and amniotes.</title>
        <authorList>
            <person name="St John J.A."/>
            <person name="Braun E.L."/>
            <person name="Isberg S.R."/>
            <person name="Miles L.G."/>
            <person name="Chong A.Y."/>
            <person name="Gongora J."/>
            <person name="Dalzell P."/>
            <person name="Moran C."/>
            <person name="Bed'hom B."/>
            <person name="Abzhanov A."/>
            <person name="Burgess S.C."/>
            <person name="Cooksey A.M."/>
            <person name="Castoe T.A."/>
            <person name="Crawford N.G."/>
            <person name="Densmore L.D."/>
            <person name="Drew J.C."/>
            <person name="Edwards S.V."/>
            <person name="Faircloth B.C."/>
            <person name="Fujita M.K."/>
            <person name="Greenwold M.J."/>
            <person name="Hoffmann F.G."/>
            <person name="Howard J.M."/>
            <person name="Iguchi T."/>
            <person name="Janes D.E."/>
            <person name="Khan S.Y."/>
            <person name="Kohno S."/>
            <person name="de Koning A.J."/>
            <person name="Lance S.L."/>
            <person name="McCarthy F.M."/>
            <person name="McCormack J.E."/>
            <person name="Merchant M.E."/>
            <person name="Peterson D.G."/>
            <person name="Pollock D.D."/>
            <person name="Pourmand N."/>
            <person name="Raney B.J."/>
            <person name="Roessler K.A."/>
            <person name="Sanford J.R."/>
            <person name="Sawyer R.H."/>
            <person name="Schmidt C.J."/>
            <person name="Triplett E.W."/>
            <person name="Tuberville T.D."/>
            <person name="Venegas-Anaya M."/>
            <person name="Howard J.T."/>
            <person name="Jarvis E.D."/>
            <person name="Guillette L.J.Jr."/>
            <person name="Glenn T.C."/>
            <person name="Green R.E."/>
            <person name="Ray D.A."/>
        </authorList>
    </citation>
    <scope>NUCLEOTIDE SEQUENCE [LARGE SCALE GENOMIC DNA]</scope>
    <source>
        <strain evidence="12">KSC_2009_1</strain>
    </source>
</reference>
<dbReference type="PANTHER" id="PTHR13703">
    <property type="entry name" value="SMAD"/>
    <property type="match status" value="1"/>
</dbReference>
<evidence type="ECO:0000256" key="4">
    <source>
        <dbReference type="ARBA" id="ARBA00022833"/>
    </source>
</evidence>
<dbReference type="InterPro" id="IPR013019">
    <property type="entry name" value="MAD_homology_MH1"/>
</dbReference>
<dbReference type="GO" id="GO:0030509">
    <property type="term" value="P:BMP signaling pathway"/>
    <property type="evidence" value="ECO:0007669"/>
    <property type="project" value="TreeGrafter"/>
</dbReference>
<dbReference type="GO" id="GO:0060395">
    <property type="term" value="P:SMAD protein signal transduction"/>
    <property type="evidence" value="ECO:0007669"/>
    <property type="project" value="TreeGrafter"/>
</dbReference>
<dbReference type="GO" id="GO:0009653">
    <property type="term" value="P:anatomical structure morphogenesis"/>
    <property type="evidence" value="ECO:0007669"/>
    <property type="project" value="TreeGrafter"/>
</dbReference>
<accession>A0A151MPG8</accession>
<evidence type="ECO:0000313" key="13">
    <source>
        <dbReference type="Proteomes" id="UP000050525"/>
    </source>
</evidence>
<gene>
    <name evidence="12" type="primary">SMAD5</name>
    <name evidence="12" type="ORF">Y1Q_0010402</name>
</gene>
<protein>
    <recommendedName>
        <fullName evidence="8">Mothers against decapentaplegic homolog</fullName>
        <shortName evidence="8">MAD homolog</shortName>
        <shortName evidence="8">Mothers against DPP homolog</shortName>
    </recommendedName>
    <alternativeName>
        <fullName evidence="8">SMAD family member</fullName>
    </alternativeName>
</protein>
<dbReference type="CDD" id="cd10490">
    <property type="entry name" value="MH1_SMAD_1_5_9"/>
    <property type="match status" value="1"/>
</dbReference>
<dbReference type="GO" id="GO:0070411">
    <property type="term" value="F:I-SMAD binding"/>
    <property type="evidence" value="ECO:0007669"/>
    <property type="project" value="TreeGrafter"/>
</dbReference>
<dbReference type="InterPro" id="IPR013790">
    <property type="entry name" value="Dwarfin"/>
</dbReference>
<feature type="compositionally biased region" description="Polar residues" evidence="9">
    <location>
        <begin position="246"/>
        <end position="258"/>
    </location>
</feature>
<organism evidence="12 13">
    <name type="scientific">Alligator mississippiensis</name>
    <name type="common">American alligator</name>
    <dbReference type="NCBI Taxonomy" id="8496"/>
    <lineage>
        <taxon>Eukaryota</taxon>
        <taxon>Metazoa</taxon>
        <taxon>Chordata</taxon>
        <taxon>Craniata</taxon>
        <taxon>Vertebrata</taxon>
        <taxon>Euteleostomi</taxon>
        <taxon>Archelosauria</taxon>
        <taxon>Archosauria</taxon>
        <taxon>Crocodylia</taxon>
        <taxon>Alligatoridae</taxon>
        <taxon>Alligatorinae</taxon>
        <taxon>Alligator</taxon>
    </lineage>
</organism>
<feature type="domain" description="MH2" evidence="11">
    <location>
        <begin position="290"/>
        <end position="484"/>
    </location>
</feature>
<dbReference type="Pfam" id="PF03166">
    <property type="entry name" value="MH2"/>
    <property type="match status" value="1"/>
</dbReference>
<comment type="caution">
    <text evidence="12">The sequence shown here is derived from an EMBL/GenBank/DDBJ whole genome shotgun (WGS) entry which is preliminary data.</text>
</comment>
<dbReference type="GO" id="GO:0007179">
    <property type="term" value="P:transforming growth factor beta receptor signaling pathway"/>
    <property type="evidence" value="ECO:0007669"/>
    <property type="project" value="TreeGrafter"/>
</dbReference>
<dbReference type="InterPro" id="IPR008984">
    <property type="entry name" value="SMAD_FHA_dom_sf"/>
</dbReference>
<dbReference type="GO" id="GO:0005737">
    <property type="term" value="C:cytoplasm"/>
    <property type="evidence" value="ECO:0007669"/>
    <property type="project" value="UniProtKB-SubCell"/>
</dbReference>
<dbReference type="SUPFAM" id="SSF56366">
    <property type="entry name" value="SMAD MH1 domain"/>
    <property type="match status" value="1"/>
</dbReference>
<keyword evidence="13" id="KW-1185">Reference proteome</keyword>
<evidence type="ECO:0000256" key="5">
    <source>
        <dbReference type="ARBA" id="ARBA00023015"/>
    </source>
</evidence>
<sequence>MLYTPEAGSVFSCTPISSLFSFTSPAVKRLLGWKQGDEEEKWAEKAVDSLVKKLKKKKGAMEELERALSCPGQPSKCVTIPRSLDGRLQVSHRKGLPHVIYCRVWRWPDLQSHHELKPLECCEFPFGSKQKEVCINPYHYRRVETPVLPPVLVPRHSEFNPHLSLLAKFRNASLHSEPLMPHNATYPDSFQHPPCTPYPSSPSNIFSQSPSSISYPNSPGSSSGPGSPYQITVETPPPPYHAREMANQNGRSMDPATNSQLMLSLPNGGKSADEETENFRPVCYEEPQHWCSVAYYELNNRVGETFQASSRSILIDGFTDPSNNRNRFCLGLLSNVNRNSTIENTRRHIGKGVHLYYVGGEVYAECVSDSSIFVQSRNCNYQHGFHPATVCKIPSGCSLKIFNNQLFAQLLAQSVNHGFEVVYELTKMCTIRMSFVKGWGAEYHRQDVTSTPCWIEIHLHGPLQWLDKQLFSFNYLQDFLKTMEVHRAIL</sequence>
<feature type="domain" description="MH1" evidence="10">
    <location>
        <begin position="25"/>
        <end position="149"/>
    </location>
</feature>
<dbReference type="PROSITE" id="PS51076">
    <property type="entry name" value="MH2"/>
    <property type="match status" value="1"/>
</dbReference>